<feature type="transmembrane region" description="Helical" evidence="1">
    <location>
        <begin position="38"/>
        <end position="63"/>
    </location>
</feature>
<organism evidence="2 3">
    <name type="scientific">Candidatus Beckwithbacteria bacterium CG23_combo_of_CG06-09_8_20_14_all_47_9</name>
    <dbReference type="NCBI Taxonomy" id="1974498"/>
    <lineage>
        <taxon>Bacteria</taxon>
        <taxon>Candidatus Beckwithiibacteriota</taxon>
    </lineage>
</organism>
<keyword evidence="1" id="KW-0812">Transmembrane</keyword>
<keyword evidence="1" id="KW-1133">Transmembrane helix</keyword>
<dbReference type="AlphaFoldDB" id="A0A2H0B3A4"/>
<sequence length="125" mass="13140">MVHNLLAQTKTPLPSISGFDGGLFQSAGSTPDTRLTQIISNIVGVLTIFGGLAFLTWFVIGAVQWTASGGNPEQMNKAKSQMSTAIAGLFVLILSMAVVWILGKVTGLDIINLEVLINKVGPNAD</sequence>
<evidence type="ECO:0000313" key="3">
    <source>
        <dbReference type="Proteomes" id="UP000231081"/>
    </source>
</evidence>
<feature type="transmembrane region" description="Helical" evidence="1">
    <location>
        <begin position="84"/>
        <end position="103"/>
    </location>
</feature>
<evidence type="ECO:0000256" key="1">
    <source>
        <dbReference type="SAM" id="Phobius"/>
    </source>
</evidence>
<proteinExistence type="predicted"/>
<comment type="caution">
    <text evidence="2">The sequence shown here is derived from an EMBL/GenBank/DDBJ whole genome shotgun (WGS) entry which is preliminary data.</text>
</comment>
<keyword evidence="1" id="KW-0472">Membrane</keyword>
<name>A0A2H0B3A4_9BACT</name>
<dbReference type="Pfam" id="PF18895">
    <property type="entry name" value="T4SS_pilin"/>
    <property type="match status" value="1"/>
</dbReference>
<evidence type="ECO:0000313" key="2">
    <source>
        <dbReference type="EMBL" id="PIP52129.1"/>
    </source>
</evidence>
<protein>
    <submittedName>
        <fullName evidence="2">Uncharacterized protein</fullName>
    </submittedName>
</protein>
<accession>A0A2H0B3A4</accession>
<reference evidence="2 3" key="1">
    <citation type="submission" date="2017-09" db="EMBL/GenBank/DDBJ databases">
        <title>Depth-based differentiation of microbial function through sediment-hosted aquifers and enrichment of novel symbionts in the deep terrestrial subsurface.</title>
        <authorList>
            <person name="Probst A.J."/>
            <person name="Ladd B."/>
            <person name="Jarett J.K."/>
            <person name="Geller-Mcgrath D.E."/>
            <person name="Sieber C.M."/>
            <person name="Emerson J.B."/>
            <person name="Anantharaman K."/>
            <person name="Thomas B.C."/>
            <person name="Malmstrom R."/>
            <person name="Stieglmeier M."/>
            <person name="Klingl A."/>
            <person name="Woyke T."/>
            <person name="Ryan C.M."/>
            <person name="Banfield J.F."/>
        </authorList>
    </citation>
    <scope>NUCLEOTIDE SEQUENCE [LARGE SCALE GENOMIC DNA]</scope>
    <source>
        <strain evidence="2">CG23_combo_of_CG06-09_8_20_14_all_47_9</strain>
    </source>
</reference>
<dbReference type="InterPro" id="IPR043993">
    <property type="entry name" value="T4SS_pilin"/>
</dbReference>
<dbReference type="EMBL" id="PCSQ01000086">
    <property type="protein sequence ID" value="PIP52129.1"/>
    <property type="molecule type" value="Genomic_DNA"/>
</dbReference>
<gene>
    <name evidence="2" type="ORF">COX09_03325</name>
</gene>
<dbReference type="Proteomes" id="UP000231081">
    <property type="component" value="Unassembled WGS sequence"/>
</dbReference>